<sequence>MSDFMGLSISKHTKENGITVTKMSTPVTVEEKTKKKNDVKARGLLLMALPNEYQLTFSQYPDAKSMFAAIETRFGRNAATKKTQKTLLKQQYENFSATSTESLDSILNRLQKIVSRLAILGVIITQEDLNLKFLSSLPPEWNTHVKIKKTVGTSSGVQNLAFITAPSSSSTNDANTASSQVSAASPSVNTADPQVCTASVSDNTVSLASVSSKGILSEGQRRRFSLIGHDIAFLFFLWNDKANVECYNCHKLGHFARECGAPKSKEGVDWSDMNRRTSSEKIYQMAFFKNHECLNFKGYGSEIARRVLMLFVKFSKDNFKENSGINDEEQDESKTKPEKKTVIPTAAKIEKPVKKSVRVDNDYYAKTSHHRTHKNMTPRGVLLRTSLKPLSTAKSVYTAHPKPTVHCARPKTYFYKSAQSTVQRPFYKNPALTNRHFNHKVNTVRPRIVNIARSYRTLVNTVRPRVVNTARPNRTSVNAARANGFNDVKPSTCWVWRPIKPNRNNQCLQQDIIIDERRQFQGKPQHDDKGFVDSGCSRHMTGNIAYLSDFKQFDGGYVAFEGGTVSNDSVGNIRRITVKDSIAKMPIWKELHTLIAYIDNGEPKMTDDAQKQVEDGLNNENDEQERFTDDSSSKDVNALVTYCPNEEDSTEEEPEVDLGKTLQFPKCSKPLPQYQEYIKDHPIDNVDCLVKNIMVDSIMEMKAIGTKGSSELERIEAIRVFLAYSFFYGYYGYFNMDVKSAFLIWEPLRKMSLLLNPGFKDLGPFQTKFIKVVQALYGYLKGKPTLGLWYSRDSPFELVAYTDSDYAGATLDRKSTTGGCSGPRCQDTILGDVNAQTSPKFAETHNVVAFLEKPEESDGFVEIIDFLKASSISYALTVNPVIYTSCIEQFWATAKVQTVNRVRQLQALVDKKRVIVTESSIRRDPYLGRYRGMIVFQLPTIFGSIGGMGDMKRLPQRLTFLN</sequence>
<dbReference type="SUPFAM" id="SSF57756">
    <property type="entry name" value="Retrovirus zinc finger-like domains"/>
    <property type="match status" value="1"/>
</dbReference>
<dbReference type="SMART" id="SM00343">
    <property type="entry name" value="ZnF_C2HC"/>
    <property type="match status" value="1"/>
</dbReference>
<feature type="region of interest" description="Disordered" evidence="2">
    <location>
        <begin position="167"/>
        <end position="187"/>
    </location>
</feature>
<dbReference type="PROSITE" id="PS50158">
    <property type="entry name" value="ZF_CCHC"/>
    <property type="match status" value="1"/>
</dbReference>
<proteinExistence type="predicted"/>
<reference evidence="4" key="1">
    <citation type="journal article" date="2022" name="Int. J. Mol. Sci.">
        <title>Draft Genome of Tanacetum Coccineum: Genomic Comparison of Closely Related Tanacetum-Family Plants.</title>
        <authorList>
            <person name="Yamashiro T."/>
            <person name="Shiraishi A."/>
            <person name="Nakayama K."/>
            <person name="Satake H."/>
        </authorList>
    </citation>
    <scope>NUCLEOTIDE SEQUENCE</scope>
</reference>
<dbReference type="InterPro" id="IPR001878">
    <property type="entry name" value="Znf_CCHC"/>
</dbReference>
<keyword evidence="1" id="KW-0479">Metal-binding</keyword>
<evidence type="ECO:0000256" key="1">
    <source>
        <dbReference type="PROSITE-ProRule" id="PRU00047"/>
    </source>
</evidence>
<dbReference type="Gene3D" id="4.10.60.10">
    <property type="entry name" value="Zinc finger, CCHC-type"/>
    <property type="match status" value="1"/>
</dbReference>
<evidence type="ECO:0000313" key="4">
    <source>
        <dbReference type="EMBL" id="GJS60943.1"/>
    </source>
</evidence>
<comment type="caution">
    <text evidence="4">The sequence shown here is derived from an EMBL/GenBank/DDBJ whole genome shotgun (WGS) entry which is preliminary data.</text>
</comment>
<keyword evidence="1" id="KW-0863">Zinc-finger</keyword>
<organism evidence="4 5">
    <name type="scientific">Tanacetum coccineum</name>
    <dbReference type="NCBI Taxonomy" id="301880"/>
    <lineage>
        <taxon>Eukaryota</taxon>
        <taxon>Viridiplantae</taxon>
        <taxon>Streptophyta</taxon>
        <taxon>Embryophyta</taxon>
        <taxon>Tracheophyta</taxon>
        <taxon>Spermatophyta</taxon>
        <taxon>Magnoliopsida</taxon>
        <taxon>eudicotyledons</taxon>
        <taxon>Gunneridae</taxon>
        <taxon>Pentapetalae</taxon>
        <taxon>asterids</taxon>
        <taxon>campanulids</taxon>
        <taxon>Asterales</taxon>
        <taxon>Asteraceae</taxon>
        <taxon>Asteroideae</taxon>
        <taxon>Anthemideae</taxon>
        <taxon>Anthemidinae</taxon>
        <taxon>Tanacetum</taxon>
    </lineage>
</organism>
<gene>
    <name evidence="4" type="ORF">Tco_0655727</name>
</gene>
<evidence type="ECO:0000256" key="2">
    <source>
        <dbReference type="SAM" id="MobiDB-lite"/>
    </source>
</evidence>
<feature type="domain" description="CCHC-type" evidence="3">
    <location>
        <begin position="246"/>
        <end position="259"/>
    </location>
</feature>
<accession>A0ABQ4X6S9</accession>
<keyword evidence="1" id="KW-0862">Zinc</keyword>
<dbReference type="EMBL" id="BQNB010009255">
    <property type="protein sequence ID" value="GJS60943.1"/>
    <property type="molecule type" value="Genomic_DNA"/>
</dbReference>
<name>A0ABQ4X6S9_9ASTR</name>
<reference evidence="4" key="2">
    <citation type="submission" date="2022-01" db="EMBL/GenBank/DDBJ databases">
        <authorList>
            <person name="Yamashiro T."/>
            <person name="Shiraishi A."/>
            <person name="Satake H."/>
            <person name="Nakayama K."/>
        </authorList>
    </citation>
    <scope>NUCLEOTIDE SEQUENCE</scope>
</reference>
<dbReference type="InterPro" id="IPR036875">
    <property type="entry name" value="Znf_CCHC_sf"/>
</dbReference>
<protein>
    <submittedName>
        <fullName evidence="4">Ribonuclease H-like domain-containing protein</fullName>
    </submittedName>
</protein>
<keyword evidence="5" id="KW-1185">Reference proteome</keyword>
<dbReference type="Pfam" id="PF14223">
    <property type="entry name" value="Retrotran_gag_2"/>
    <property type="match status" value="1"/>
</dbReference>
<evidence type="ECO:0000313" key="5">
    <source>
        <dbReference type="Proteomes" id="UP001151760"/>
    </source>
</evidence>
<dbReference type="Proteomes" id="UP001151760">
    <property type="component" value="Unassembled WGS sequence"/>
</dbReference>
<evidence type="ECO:0000259" key="3">
    <source>
        <dbReference type="PROSITE" id="PS50158"/>
    </source>
</evidence>